<evidence type="ECO:0000313" key="2">
    <source>
        <dbReference type="Proteomes" id="UP001596132"/>
    </source>
</evidence>
<evidence type="ECO:0008006" key="3">
    <source>
        <dbReference type="Google" id="ProtNLM"/>
    </source>
</evidence>
<dbReference type="EMBL" id="JBHSPP010000016">
    <property type="protein sequence ID" value="MFC5707232.1"/>
    <property type="molecule type" value="Genomic_DNA"/>
</dbReference>
<keyword evidence="2" id="KW-1185">Reference proteome</keyword>
<dbReference type="RefSeq" id="WP_156127959.1">
    <property type="nucleotide sequence ID" value="NZ_CDDF01000001.1"/>
</dbReference>
<accession>A0ABW0YE24</accession>
<evidence type="ECO:0000313" key="1">
    <source>
        <dbReference type="EMBL" id="MFC5707232.1"/>
    </source>
</evidence>
<dbReference type="Proteomes" id="UP001596132">
    <property type="component" value="Unassembled WGS sequence"/>
</dbReference>
<reference evidence="2" key="1">
    <citation type="journal article" date="2019" name="Int. J. Syst. Evol. Microbiol.">
        <title>The Global Catalogue of Microorganisms (GCM) 10K type strain sequencing project: providing services to taxonomists for standard genome sequencing and annotation.</title>
        <authorList>
            <consortium name="The Broad Institute Genomics Platform"/>
            <consortium name="The Broad Institute Genome Sequencing Center for Infectious Disease"/>
            <person name="Wu L."/>
            <person name="Ma J."/>
        </authorList>
    </citation>
    <scope>NUCLEOTIDE SEQUENCE [LARGE SCALE GENOMIC DNA]</scope>
    <source>
        <strain evidence="2">KCTC 15012</strain>
    </source>
</reference>
<comment type="caution">
    <text evidence="1">The sequence shown here is derived from an EMBL/GenBank/DDBJ whole genome shotgun (WGS) entry which is preliminary data.</text>
</comment>
<name>A0ABW0YE24_9GAMM</name>
<proteinExistence type="predicted"/>
<protein>
    <recommendedName>
        <fullName evidence="3">Transposase</fullName>
    </recommendedName>
</protein>
<organism evidence="1 2">
    <name type="scientific">Aeromonas eucrenophila</name>
    <dbReference type="NCBI Taxonomy" id="649"/>
    <lineage>
        <taxon>Bacteria</taxon>
        <taxon>Pseudomonadati</taxon>
        <taxon>Pseudomonadota</taxon>
        <taxon>Gammaproteobacteria</taxon>
        <taxon>Aeromonadales</taxon>
        <taxon>Aeromonadaceae</taxon>
        <taxon>Aeromonas</taxon>
    </lineage>
</organism>
<sequence>MSREAKGRDKITGLEAQGVALPAREATVNERMKIHFSRDRVQPEKPMVKLPRPGLAGLEVKSCRIKGCQEAHLGNGLKYLNGNLAVIPKS</sequence>
<gene>
    <name evidence="1" type="ORF">ACFPVW_14475</name>
</gene>